<accession>A0A9X2S329</accession>
<dbReference type="AlphaFoldDB" id="A0A9X2S329"/>
<evidence type="ECO:0000256" key="1">
    <source>
        <dbReference type="SAM" id="Phobius"/>
    </source>
</evidence>
<comment type="caution">
    <text evidence="2">The sequence shown here is derived from an EMBL/GenBank/DDBJ whole genome shotgun (WGS) entry which is preliminary data.</text>
</comment>
<feature type="transmembrane region" description="Helical" evidence="1">
    <location>
        <begin position="64"/>
        <end position="82"/>
    </location>
</feature>
<gene>
    <name evidence="2" type="ORF">NSA58_18965</name>
</gene>
<keyword evidence="3" id="KW-1185">Reference proteome</keyword>
<proteinExistence type="predicted"/>
<evidence type="ECO:0000313" key="3">
    <source>
        <dbReference type="Proteomes" id="UP001140817"/>
    </source>
</evidence>
<feature type="transmembrane region" description="Helical" evidence="1">
    <location>
        <begin position="12"/>
        <end position="28"/>
    </location>
</feature>
<protein>
    <submittedName>
        <fullName evidence="2">ABC transporter permease</fullName>
    </submittedName>
</protein>
<dbReference type="Pfam" id="PF06541">
    <property type="entry name" value="ABC_trans_CmpB"/>
    <property type="match status" value="1"/>
</dbReference>
<evidence type="ECO:0000313" key="2">
    <source>
        <dbReference type="EMBL" id="MCR1824865.1"/>
    </source>
</evidence>
<keyword evidence="1" id="KW-0812">Transmembrane</keyword>
<dbReference type="Proteomes" id="UP001140817">
    <property type="component" value="Unassembled WGS sequence"/>
</dbReference>
<organism evidence="2 3">
    <name type="scientific">Terrisporobacter muris</name>
    <dbReference type="NCBI Taxonomy" id="2963284"/>
    <lineage>
        <taxon>Bacteria</taxon>
        <taxon>Bacillati</taxon>
        <taxon>Bacillota</taxon>
        <taxon>Clostridia</taxon>
        <taxon>Peptostreptococcales</taxon>
        <taxon>Peptostreptococcaceae</taxon>
        <taxon>Terrisporobacter</taxon>
    </lineage>
</organism>
<reference evidence="2" key="1">
    <citation type="submission" date="2022-07" db="EMBL/GenBank/DDBJ databases">
        <title>Enhanced cultured diversity of the mouse gut microbiota enables custom-made synthetic communities.</title>
        <authorList>
            <person name="Afrizal A."/>
        </authorList>
    </citation>
    <scope>NUCLEOTIDE SEQUENCE</scope>
    <source>
        <strain evidence="2">DSM 29186</strain>
    </source>
</reference>
<keyword evidence="1" id="KW-0472">Membrane</keyword>
<feature type="transmembrane region" description="Helical" evidence="1">
    <location>
        <begin position="34"/>
        <end position="52"/>
    </location>
</feature>
<sequence length="153" mass="17862">MIKIVGFIKKEFFIFLVMGCIYTNIELVCRGYTHPSMLVVGGLCGVLIGLINNIAPNKQLYKQCLLSMIIVTCIEFISGYILNIKMGLNIWDYSNLPLNLMGQVSLLFSVFWFFLSIIAIWLDDYLRYKFYGDKKPNDLFVYIKYLLTFRSYR</sequence>
<dbReference type="InterPro" id="IPR010540">
    <property type="entry name" value="CmpB_TMEM229"/>
</dbReference>
<feature type="transmembrane region" description="Helical" evidence="1">
    <location>
        <begin position="102"/>
        <end position="122"/>
    </location>
</feature>
<keyword evidence="1" id="KW-1133">Transmembrane helix</keyword>
<name>A0A9X2S329_9FIRM</name>
<dbReference type="RefSeq" id="WP_052232777.1">
    <property type="nucleotide sequence ID" value="NZ_JANKBY010000436.1"/>
</dbReference>
<dbReference type="EMBL" id="JANKBY010000436">
    <property type="protein sequence ID" value="MCR1824865.1"/>
    <property type="molecule type" value="Genomic_DNA"/>
</dbReference>